<evidence type="ECO:0000313" key="11">
    <source>
        <dbReference type="EMBL" id="RDB66603.1"/>
    </source>
</evidence>
<dbReference type="PROSITE" id="PS50929">
    <property type="entry name" value="ABC_TM1F"/>
    <property type="match status" value="2"/>
</dbReference>
<keyword evidence="5 8" id="KW-1133">Transmembrane helix</keyword>
<feature type="transmembrane region" description="Helical" evidence="8">
    <location>
        <begin position="137"/>
        <end position="154"/>
    </location>
</feature>
<sequence>MFSKRLAGMVPAARKYVVASVVLQWVALVANIGLMLLIGLFVQALIEGGNVADVQFNLATAAVAAIAVRVACLTLAQRMGQAAAAAAKRTVRKRVYDKLVRLGPSYSERVATSEAVQVSVEGTEQLESYFGSYMPQLFYSVLAPVTLFACLAPLCLPAAVALLACVPLIPASIVAVQKIAKRAMGTYWGAYTDLGAAFLENLQGLTTLKIYRADEARHRAMNRDAETFRQATMRLLRMQLNSVTVMDVFAYGGAAVGIIMALWQFSIGQVPFFAAFAVVFLAAEFFIPLRTLGSFFHTAMNGMAAAEKMFAILDTPEPERGSRVIEPDRASFACRGVGYSYDGERTVLEAVDFDAPVGSFTGIVGESGSGKSTLAGILSGRNAGFSGSVDVGGVPLAQASRAALASTVTTVPYASYLFKGSVRSNLLLADPQASDEELWNALARCRVDGFVRAAGGLDAEITEEGGNLSGGQRQRLALARALLHDTPVYVFDEATSNVDAESERAIIEAIHELARTKTVIMISHRLAAVADADRIYVLDDGRVVEAGPHADLLAQDGAYARLWNQQVELERFAGAVDVGEPEDEEGASVAGEPAASATGAARCPDCPVAHEAGEDEAAPARPRRSHASVMLQLVKLVRPLAPWMVLAIVLGVAGFAAAIFLTVFGTYALVDLAGYPQAVGYGAALVLVAVCGVVRGPLRYGEQLCNHYLAFKLLALVRDRVFAALRRLAPAKLEGRDKGDLVSLVTSDIELLEVFYAHTLSPAIIALIVSLGMTAFVAAISPLLGLLAFVSYVLVGVVVPFAASKASGSGGRELREGIGSMNAFVLDSLRGLRETLQFGRAADRSRELDDRMDELARAEERLKGRGALAMSLTNGLVLALDVIMVLASGALCLAGAIGPDAALVASAALMSSFGPVIAVANLGSTLQQTLASGARVLELIDERPQTEEVDDGVDLEAFTGAAVRRVDFSYDGHPVLDDVDLRIEPGSVVHLAGRSGSGKSTLCKLLMRFWDATRGVVEISGTDVRRVNTASLRAVEGYMTQETHLFAGTIAENILIAKPDATPDELAEACRKAALSGLVERLGKGLDTPVGELGETLSGGERQRIGFARVFLHDAPFVLLDEPTSNLDSLNEAAVLRALAEGRTGKTIVLVSHRASTAAIADVKYQVDRGRVS</sequence>
<dbReference type="SUPFAM" id="SSF52540">
    <property type="entry name" value="P-loop containing nucleoside triphosphate hydrolases"/>
    <property type="match status" value="2"/>
</dbReference>
<dbReference type="PROSITE" id="PS50893">
    <property type="entry name" value="ABC_TRANSPORTER_2"/>
    <property type="match status" value="2"/>
</dbReference>
<dbReference type="InterPro" id="IPR017871">
    <property type="entry name" value="ABC_transporter-like_CS"/>
</dbReference>
<gene>
    <name evidence="11" type="primary">cydC</name>
    <name evidence="11" type="ORF">C1876_14470</name>
</gene>
<feature type="region of interest" description="Disordered" evidence="7">
    <location>
        <begin position="582"/>
        <end position="602"/>
    </location>
</feature>
<feature type="transmembrane region" description="Helical" evidence="8">
    <location>
        <begin position="269"/>
        <end position="287"/>
    </location>
</feature>
<dbReference type="InterPro" id="IPR011527">
    <property type="entry name" value="ABC1_TM_dom"/>
</dbReference>
<dbReference type="CDD" id="cd18781">
    <property type="entry name" value="ABC_6TM_AarD_CydDC_like"/>
    <property type="match status" value="1"/>
</dbReference>
<proteinExistence type="predicted"/>
<feature type="transmembrane region" description="Helical" evidence="8">
    <location>
        <begin position="783"/>
        <end position="803"/>
    </location>
</feature>
<dbReference type="Gene3D" id="1.20.1560.10">
    <property type="entry name" value="ABC transporter type 1, transmembrane domain"/>
    <property type="match status" value="2"/>
</dbReference>
<evidence type="ECO:0000256" key="2">
    <source>
        <dbReference type="ARBA" id="ARBA00022692"/>
    </source>
</evidence>
<keyword evidence="4" id="KW-0067">ATP-binding</keyword>
<dbReference type="InterPro" id="IPR003593">
    <property type="entry name" value="AAA+_ATPase"/>
</dbReference>
<evidence type="ECO:0000259" key="10">
    <source>
        <dbReference type="PROSITE" id="PS50929"/>
    </source>
</evidence>
<dbReference type="InterPro" id="IPR039421">
    <property type="entry name" value="Type_1_exporter"/>
</dbReference>
<comment type="subcellular location">
    <subcellularLocation>
        <location evidence="1">Cell membrane</location>
        <topology evidence="1">Multi-pass membrane protein</topology>
    </subcellularLocation>
</comment>
<dbReference type="EMBL" id="PPTT01000031">
    <property type="protein sequence ID" value="RDB66603.1"/>
    <property type="molecule type" value="Genomic_DNA"/>
</dbReference>
<dbReference type="NCBIfam" id="TIGR02868">
    <property type="entry name" value="CydC"/>
    <property type="match status" value="1"/>
</dbReference>
<feature type="transmembrane region" description="Helical" evidence="8">
    <location>
        <begin position="640"/>
        <end position="669"/>
    </location>
</feature>
<dbReference type="Pfam" id="PF00005">
    <property type="entry name" value="ABC_tran"/>
    <property type="match status" value="2"/>
</dbReference>
<evidence type="ECO:0000259" key="9">
    <source>
        <dbReference type="PROSITE" id="PS50893"/>
    </source>
</evidence>
<evidence type="ECO:0000256" key="5">
    <source>
        <dbReference type="ARBA" id="ARBA00022989"/>
    </source>
</evidence>
<protein>
    <submittedName>
        <fullName evidence="11">Thiol reductant ABC exporter subunit CydC</fullName>
    </submittedName>
</protein>
<keyword evidence="6 8" id="KW-0472">Membrane</keyword>
<evidence type="ECO:0000256" key="1">
    <source>
        <dbReference type="ARBA" id="ARBA00004651"/>
    </source>
</evidence>
<feature type="domain" description="ABC transporter" evidence="9">
    <location>
        <begin position="961"/>
        <end position="1173"/>
    </location>
</feature>
<dbReference type="Pfam" id="PF00664">
    <property type="entry name" value="ABC_membrane"/>
    <property type="match status" value="2"/>
</dbReference>
<comment type="caution">
    <text evidence="11">The sequence shown here is derived from an EMBL/GenBank/DDBJ whole genome shotgun (WGS) entry which is preliminary data.</text>
</comment>
<feature type="transmembrane region" description="Helical" evidence="8">
    <location>
        <begin position="875"/>
        <end position="897"/>
    </location>
</feature>
<feature type="compositionally biased region" description="Low complexity" evidence="7">
    <location>
        <begin position="590"/>
        <end position="601"/>
    </location>
</feature>
<feature type="transmembrane region" description="Helical" evidence="8">
    <location>
        <begin position="160"/>
        <end position="176"/>
    </location>
</feature>
<dbReference type="InterPro" id="IPR036640">
    <property type="entry name" value="ABC1_TM_sf"/>
</dbReference>
<feature type="domain" description="ABC transporter" evidence="9">
    <location>
        <begin position="332"/>
        <end position="565"/>
    </location>
</feature>
<dbReference type="Gene3D" id="3.40.50.300">
    <property type="entry name" value="P-loop containing nucleotide triphosphate hydrolases"/>
    <property type="match status" value="2"/>
</dbReference>
<dbReference type="PROSITE" id="PS00211">
    <property type="entry name" value="ABC_TRANSPORTER_1"/>
    <property type="match status" value="2"/>
</dbReference>
<evidence type="ECO:0000256" key="6">
    <source>
        <dbReference type="ARBA" id="ARBA00023136"/>
    </source>
</evidence>
<evidence type="ECO:0000256" key="3">
    <source>
        <dbReference type="ARBA" id="ARBA00022741"/>
    </source>
</evidence>
<dbReference type="InterPro" id="IPR003439">
    <property type="entry name" value="ABC_transporter-like_ATP-bd"/>
</dbReference>
<dbReference type="RefSeq" id="WP_114547433.1">
    <property type="nucleotide sequence ID" value="NZ_PPTT01000031.1"/>
</dbReference>
<feature type="transmembrane region" description="Helical" evidence="8">
    <location>
        <begin position="754"/>
        <end position="777"/>
    </location>
</feature>
<feature type="domain" description="ABC transmembrane type-1" evidence="10">
    <location>
        <begin position="18"/>
        <end position="301"/>
    </location>
</feature>
<evidence type="ECO:0000256" key="4">
    <source>
        <dbReference type="ARBA" id="ARBA00022840"/>
    </source>
</evidence>
<evidence type="ECO:0000256" key="7">
    <source>
        <dbReference type="SAM" id="MobiDB-lite"/>
    </source>
</evidence>
<accession>A0ABX9HFW7</accession>
<dbReference type="Proteomes" id="UP000253817">
    <property type="component" value="Unassembled WGS sequence"/>
</dbReference>
<keyword evidence="3" id="KW-0547">Nucleotide-binding</keyword>
<feature type="transmembrane region" description="Helical" evidence="8">
    <location>
        <begin position="675"/>
        <end position="694"/>
    </location>
</feature>
<feature type="transmembrane region" description="Helical" evidence="8">
    <location>
        <begin position="21"/>
        <end position="46"/>
    </location>
</feature>
<keyword evidence="2 8" id="KW-0812">Transmembrane</keyword>
<feature type="transmembrane region" description="Helical" evidence="8">
    <location>
        <begin position="903"/>
        <end position="922"/>
    </location>
</feature>
<evidence type="ECO:0000313" key="12">
    <source>
        <dbReference type="Proteomes" id="UP000253817"/>
    </source>
</evidence>
<dbReference type="PANTHER" id="PTHR24221">
    <property type="entry name" value="ATP-BINDING CASSETTE SUB-FAMILY B"/>
    <property type="match status" value="1"/>
</dbReference>
<name>A0ABX9HFW7_9ACTN</name>
<dbReference type="InterPro" id="IPR027417">
    <property type="entry name" value="P-loop_NTPase"/>
</dbReference>
<reference evidence="11 12" key="1">
    <citation type="journal article" date="2018" name="Elife">
        <title>Discovery and characterization of a prevalent human gut bacterial enzyme sufficient for the inactivation of a family of plant toxins.</title>
        <authorList>
            <person name="Koppel N."/>
            <person name="Bisanz J.E."/>
            <person name="Pandelia M.E."/>
            <person name="Turnbaugh P.J."/>
            <person name="Balskus E.P."/>
        </authorList>
    </citation>
    <scope>NUCLEOTIDE SEQUENCE [LARGE SCALE GENOMIC DNA]</scope>
    <source>
        <strain evidence="11 12">DSM 16107</strain>
    </source>
</reference>
<keyword evidence="12" id="KW-1185">Reference proteome</keyword>
<evidence type="ECO:0000256" key="8">
    <source>
        <dbReference type="SAM" id="Phobius"/>
    </source>
</evidence>
<feature type="transmembrane region" description="Helical" evidence="8">
    <location>
        <begin position="58"/>
        <end position="76"/>
    </location>
</feature>
<dbReference type="SUPFAM" id="SSF90123">
    <property type="entry name" value="ABC transporter transmembrane region"/>
    <property type="match status" value="2"/>
</dbReference>
<organism evidence="11 12">
    <name type="scientific">Eggerthella sinensis</name>
    <dbReference type="NCBI Taxonomy" id="242230"/>
    <lineage>
        <taxon>Bacteria</taxon>
        <taxon>Bacillati</taxon>
        <taxon>Actinomycetota</taxon>
        <taxon>Coriobacteriia</taxon>
        <taxon>Eggerthellales</taxon>
        <taxon>Eggerthellaceae</taxon>
        <taxon>Eggerthella</taxon>
    </lineage>
</organism>
<dbReference type="InterPro" id="IPR014223">
    <property type="entry name" value="ABC_CydC/D"/>
</dbReference>
<feature type="domain" description="ABC transmembrane type-1" evidence="10">
    <location>
        <begin position="645"/>
        <end position="928"/>
    </location>
</feature>
<feature type="transmembrane region" description="Helical" evidence="8">
    <location>
        <begin position="243"/>
        <end position="263"/>
    </location>
</feature>
<dbReference type="SMART" id="SM00382">
    <property type="entry name" value="AAA"/>
    <property type="match status" value="2"/>
</dbReference>
<dbReference type="PANTHER" id="PTHR24221:SF654">
    <property type="entry name" value="ATP-BINDING CASSETTE SUB-FAMILY B MEMBER 6"/>
    <property type="match status" value="1"/>
</dbReference>